<feature type="domain" description="Arginosuccinate synthase-like N-terminal" evidence="8">
    <location>
        <begin position="4"/>
        <end position="165"/>
    </location>
</feature>
<dbReference type="SUPFAM" id="SSF69864">
    <property type="entry name" value="Argininosuccinate synthetase, C-terminal domain"/>
    <property type="match status" value="1"/>
</dbReference>
<evidence type="ECO:0000256" key="2">
    <source>
        <dbReference type="ARBA" id="ARBA00012286"/>
    </source>
</evidence>
<accession>A0A1F7S292</accession>
<dbReference type="GO" id="GO:0000050">
    <property type="term" value="P:urea cycle"/>
    <property type="evidence" value="ECO:0007669"/>
    <property type="project" value="TreeGrafter"/>
</dbReference>
<dbReference type="Pfam" id="PF00764">
    <property type="entry name" value="Arginosuc_synth"/>
    <property type="match status" value="1"/>
</dbReference>
<dbReference type="NCBIfam" id="TIGR00032">
    <property type="entry name" value="argG"/>
    <property type="match status" value="1"/>
</dbReference>
<keyword evidence="4" id="KW-0436">Ligase</keyword>
<comment type="caution">
    <text evidence="10">The sequence shown here is derived from an EMBL/GenBank/DDBJ whole genome shotgun (WGS) entry which is preliminary data.</text>
</comment>
<evidence type="ECO:0000256" key="7">
    <source>
        <dbReference type="ARBA" id="ARBA00022840"/>
    </source>
</evidence>
<evidence type="ECO:0000259" key="8">
    <source>
        <dbReference type="Pfam" id="PF00764"/>
    </source>
</evidence>
<dbReference type="PROSITE" id="PS00564">
    <property type="entry name" value="ARGININOSUCCIN_SYN_1"/>
    <property type="match status" value="1"/>
</dbReference>
<proteinExistence type="predicted"/>
<dbReference type="PANTHER" id="PTHR11587:SF2">
    <property type="entry name" value="ARGININOSUCCINATE SYNTHASE"/>
    <property type="match status" value="1"/>
</dbReference>
<evidence type="ECO:0000256" key="1">
    <source>
        <dbReference type="ARBA" id="ARBA00004967"/>
    </source>
</evidence>
<dbReference type="GO" id="GO:0005737">
    <property type="term" value="C:cytoplasm"/>
    <property type="evidence" value="ECO:0007669"/>
    <property type="project" value="TreeGrafter"/>
</dbReference>
<dbReference type="InterPro" id="IPR014729">
    <property type="entry name" value="Rossmann-like_a/b/a_fold"/>
</dbReference>
<keyword evidence="7" id="KW-0067">ATP-binding</keyword>
<dbReference type="EC" id="6.3.4.5" evidence="2"/>
<evidence type="ECO:0000313" key="10">
    <source>
        <dbReference type="EMBL" id="OGL47418.1"/>
    </source>
</evidence>
<keyword evidence="5" id="KW-0028">Amino-acid biosynthesis</keyword>
<dbReference type="EMBL" id="MGDE01000036">
    <property type="protein sequence ID" value="OGL47418.1"/>
    <property type="molecule type" value="Genomic_DNA"/>
</dbReference>
<dbReference type="InterPro" id="IPR024074">
    <property type="entry name" value="AS_cat/multimer_dom_body"/>
</dbReference>
<dbReference type="GO" id="GO:0000053">
    <property type="term" value="P:argininosuccinate metabolic process"/>
    <property type="evidence" value="ECO:0007669"/>
    <property type="project" value="TreeGrafter"/>
</dbReference>
<dbReference type="CDD" id="cd01999">
    <property type="entry name" value="ASS"/>
    <property type="match status" value="1"/>
</dbReference>
<dbReference type="GO" id="GO:0005524">
    <property type="term" value="F:ATP binding"/>
    <property type="evidence" value="ECO:0007669"/>
    <property type="project" value="UniProtKB-KW"/>
</dbReference>
<dbReference type="InterPro" id="IPR001518">
    <property type="entry name" value="Arginosuc_synth"/>
</dbReference>
<evidence type="ECO:0000256" key="4">
    <source>
        <dbReference type="ARBA" id="ARBA00022598"/>
    </source>
</evidence>
<protein>
    <recommendedName>
        <fullName evidence="2">argininosuccinate synthase</fullName>
        <ecNumber evidence="2">6.3.4.5</ecNumber>
    </recommendedName>
</protein>
<dbReference type="PANTHER" id="PTHR11587">
    <property type="entry name" value="ARGININOSUCCINATE SYNTHASE"/>
    <property type="match status" value="1"/>
</dbReference>
<evidence type="ECO:0000259" key="9">
    <source>
        <dbReference type="Pfam" id="PF20979"/>
    </source>
</evidence>
<evidence type="ECO:0000313" key="11">
    <source>
        <dbReference type="Proteomes" id="UP000178797"/>
    </source>
</evidence>
<dbReference type="Pfam" id="PF20979">
    <property type="entry name" value="Arginosuc_syn_C"/>
    <property type="match status" value="1"/>
</dbReference>
<dbReference type="GO" id="GO:0006526">
    <property type="term" value="P:L-arginine biosynthetic process"/>
    <property type="evidence" value="ECO:0007669"/>
    <property type="project" value="UniProtKB-UniPathway"/>
</dbReference>
<dbReference type="AlphaFoldDB" id="A0A1F7S292"/>
<dbReference type="InterPro" id="IPR048268">
    <property type="entry name" value="Arginosuc_syn_C"/>
</dbReference>
<dbReference type="Proteomes" id="UP000178797">
    <property type="component" value="Unassembled WGS sequence"/>
</dbReference>
<dbReference type="Gene3D" id="3.40.50.620">
    <property type="entry name" value="HUPs"/>
    <property type="match status" value="1"/>
</dbReference>
<organism evidence="10 11">
    <name type="scientific">Candidatus Schekmanbacteria bacterium RBG_16_38_10</name>
    <dbReference type="NCBI Taxonomy" id="1817879"/>
    <lineage>
        <taxon>Bacteria</taxon>
        <taxon>Candidatus Schekmaniibacteriota</taxon>
    </lineage>
</organism>
<sequence length="398" mass="44861">MDKKVILAFSGGLDTSFCVVKLKEQGYSVVTVLVDTGGFDKNKVKEIERKAYRLGAYKHYTIYSDTDIYNNVIGYLIKANGLYQGIYPQMCADRYVIVEKCINITKKEKTNLIAHGCTAMGNDQIRFDVSIRALGDYEIIAPIRDLQSKVKGNIRQYEIEYLNKRGFSIPKAHKRYSINQNVLGVTISGSEIDRCEEPDEEAFVLTKVAGNRIRKQKYIKVSFRGGLPVALNGKKAMGIDILRSLNREVGKYGCGRFIYTGDCIIGIKGRIAFECPGLYALITAHRALEEAVLSPQQNQFKDIISKKWAQLVYSGLYFDPLREDIERFIDNHQRYVTGEVTLKVTQANIIPVSYSSNYIPKERETVYAQSSSWSPDEANGFGKLFGIGTVLANVVRKK</sequence>
<dbReference type="Gene3D" id="3.90.1260.10">
    <property type="entry name" value="Argininosuccinate synthetase, chain A, domain 2"/>
    <property type="match status" value="1"/>
</dbReference>
<gene>
    <name evidence="10" type="ORF">A2W05_00565</name>
</gene>
<evidence type="ECO:0000256" key="6">
    <source>
        <dbReference type="ARBA" id="ARBA00022741"/>
    </source>
</evidence>
<dbReference type="InterPro" id="IPR018223">
    <property type="entry name" value="Arginosuc_synth_CS"/>
</dbReference>
<dbReference type="InterPro" id="IPR048267">
    <property type="entry name" value="Arginosuc_syn_N"/>
</dbReference>
<name>A0A1F7S292_9BACT</name>
<dbReference type="PROSITE" id="PS00565">
    <property type="entry name" value="ARGININOSUCCIN_SYN_2"/>
    <property type="match status" value="1"/>
</dbReference>
<dbReference type="GO" id="GO:0004055">
    <property type="term" value="F:argininosuccinate synthase activity"/>
    <property type="evidence" value="ECO:0007669"/>
    <property type="project" value="UniProtKB-EC"/>
</dbReference>
<keyword evidence="6" id="KW-0547">Nucleotide-binding</keyword>
<dbReference type="InterPro" id="IPR023434">
    <property type="entry name" value="Arginosuc_synth_type_1_subfam"/>
</dbReference>
<comment type="pathway">
    <text evidence="1">Amino-acid biosynthesis; L-arginine biosynthesis; L-arginine from L-ornithine and carbamoyl phosphate: step 2/3.</text>
</comment>
<dbReference type="SUPFAM" id="SSF52402">
    <property type="entry name" value="Adenine nucleotide alpha hydrolases-like"/>
    <property type="match status" value="1"/>
</dbReference>
<dbReference type="UniPathway" id="UPA00068">
    <property type="reaction ID" value="UER00113"/>
</dbReference>
<evidence type="ECO:0000256" key="3">
    <source>
        <dbReference type="ARBA" id="ARBA00022571"/>
    </source>
</evidence>
<reference evidence="10 11" key="1">
    <citation type="journal article" date="2016" name="Nat. Commun.">
        <title>Thousands of microbial genomes shed light on interconnected biogeochemical processes in an aquifer system.</title>
        <authorList>
            <person name="Anantharaman K."/>
            <person name="Brown C.T."/>
            <person name="Hug L.A."/>
            <person name="Sharon I."/>
            <person name="Castelle C.J."/>
            <person name="Probst A.J."/>
            <person name="Thomas B.C."/>
            <person name="Singh A."/>
            <person name="Wilkins M.J."/>
            <person name="Karaoz U."/>
            <person name="Brodie E.L."/>
            <person name="Williams K.H."/>
            <person name="Hubbard S.S."/>
            <person name="Banfield J.F."/>
        </authorList>
    </citation>
    <scope>NUCLEOTIDE SEQUENCE [LARGE SCALE GENOMIC DNA]</scope>
</reference>
<feature type="domain" description="Arginosuccinate synthase C-terminal" evidence="9">
    <location>
        <begin position="176"/>
        <end position="388"/>
    </location>
</feature>
<keyword evidence="3" id="KW-0055">Arginine biosynthesis</keyword>
<evidence type="ECO:0000256" key="5">
    <source>
        <dbReference type="ARBA" id="ARBA00022605"/>
    </source>
</evidence>